<organism evidence="1">
    <name type="scientific">marine sediment metagenome</name>
    <dbReference type="NCBI Taxonomy" id="412755"/>
    <lineage>
        <taxon>unclassified sequences</taxon>
        <taxon>metagenomes</taxon>
        <taxon>ecological metagenomes</taxon>
    </lineage>
</organism>
<name>X1EDI0_9ZZZZ</name>
<gene>
    <name evidence="1" type="ORF">S01H4_63507</name>
</gene>
<proteinExistence type="predicted"/>
<accession>X1EDI0</accession>
<evidence type="ECO:0000313" key="1">
    <source>
        <dbReference type="EMBL" id="GAH15199.1"/>
    </source>
</evidence>
<sequence>MTPSSEDESNRKNPLDFRQEFEIKHSVWNAPEQQQYSSK</sequence>
<comment type="caution">
    <text evidence="1">The sequence shown here is derived from an EMBL/GenBank/DDBJ whole genome shotgun (WGS) entry which is preliminary data.</text>
</comment>
<dbReference type="EMBL" id="BART01038211">
    <property type="protein sequence ID" value="GAH15199.1"/>
    <property type="molecule type" value="Genomic_DNA"/>
</dbReference>
<protein>
    <submittedName>
        <fullName evidence="1">Uncharacterized protein</fullName>
    </submittedName>
</protein>
<reference evidence="1" key="1">
    <citation type="journal article" date="2014" name="Front. Microbiol.">
        <title>High frequency of phylogenetically diverse reductive dehalogenase-homologous genes in deep subseafloor sedimentary metagenomes.</title>
        <authorList>
            <person name="Kawai M."/>
            <person name="Futagami T."/>
            <person name="Toyoda A."/>
            <person name="Takaki Y."/>
            <person name="Nishi S."/>
            <person name="Hori S."/>
            <person name="Arai W."/>
            <person name="Tsubouchi T."/>
            <person name="Morono Y."/>
            <person name="Uchiyama I."/>
            <person name="Ito T."/>
            <person name="Fujiyama A."/>
            <person name="Inagaki F."/>
            <person name="Takami H."/>
        </authorList>
    </citation>
    <scope>NUCLEOTIDE SEQUENCE</scope>
    <source>
        <strain evidence="1">Expedition CK06-06</strain>
    </source>
</reference>
<feature type="non-terminal residue" evidence="1">
    <location>
        <position position="39"/>
    </location>
</feature>
<dbReference type="AlphaFoldDB" id="X1EDI0"/>